<dbReference type="Proteomes" id="UP000217790">
    <property type="component" value="Unassembled WGS sequence"/>
</dbReference>
<protein>
    <submittedName>
        <fullName evidence="2">Uncharacterized protein</fullName>
    </submittedName>
</protein>
<feature type="region of interest" description="Disordered" evidence="1">
    <location>
        <begin position="152"/>
        <end position="173"/>
    </location>
</feature>
<dbReference type="InParanoid" id="A0A2H3D033"/>
<reference evidence="3" key="1">
    <citation type="journal article" date="2017" name="Nat. Ecol. Evol.">
        <title>Genome expansion and lineage-specific genetic innovations in the forest pathogenic fungi Armillaria.</title>
        <authorList>
            <person name="Sipos G."/>
            <person name="Prasanna A.N."/>
            <person name="Walter M.C."/>
            <person name="O'Connor E."/>
            <person name="Balint B."/>
            <person name="Krizsan K."/>
            <person name="Kiss B."/>
            <person name="Hess J."/>
            <person name="Varga T."/>
            <person name="Slot J."/>
            <person name="Riley R."/>
            <person name="Boka B."/>
            <person name="Rigling D."/>
            <person name="Barry K."/>
            <person name="Lee J."/>
            <person name="Mihaltcheva S."/>
            <person name="LaButti K."/>
            <person name="Lipzen A."/>
            <person name="Waldron R."/>
            <person name="Moloney N.M."/>
            <person name="Sperisen C."/>
            <person name="Kredics L."/>
            <person name="Vagvoelgyi C."/>
            <person name="Patrignani A."/>
            <person name="Fitzpatrick D."/>
            <person name="Nagy I."/>
            <person name="Doyle S."/>
            <person name="Anderson J.B."/>
            <person name="Grigoriev I.V."/>
            <person name="Gueldener U."/>
            <person name="Muensterkoetter M."/>
            <person name="Nagy L.G."/>
        </authorList>
    </citation>
    <scope>NUCLEOTIDE SEQUENCE [LARGE SCALE GENOMIC DNA]</scope>
    <source>
        <strain evidence="3">Ar21-2</strain>
    </source>
</reference>
<name>A0A2H3D033_ARMGA</name>
<evidence type="ECO:0000313" key="3">
    <source>
        <dbReference type="Proteomes" id="UP000217790"/>
    </source>
</evidence>
<gene>
    <name evidence="2" type="ORF">ARMGADRAFT_1036750</name>
</gene>
<feature type="compositionally biased region" description="Polar residues" evidence="1">
    <location>
        <begin position="292"/>
        <end position="312"/>
    </location>
</feature>
<feature type="region of interest" description="Disordered" evidence="1">
    <location>
        <begin position="57"/>
        <end position="77"/>
    </location>
</feature>
<keyword evidence="3" id="KW-1185">Reference proteome</keyword>
<feature type="compositionally biased region" description="Low complexity" evidence="1">
    <location>
        <begin position="65"/>
        <end position="77"/>
    </location>
</feature>
<feature type="region of interest" description="Disordered" evidence="1">
    <location>
        <begin position="246"/>
        <end position="314"/>
    </location>
</feature>
<evidence type="ECO:0000313" key="2">
    <source>
        <dbReference type="EMBL" id="PBK84802.1"/>
    </source>
</evidence>
<dbReference type="AlphaFoldDB" id="A0A2H3D033"/>
<organism evidence="2 3">
    <name type="scientific">Armillaria gallica</name>
    <name type="common">Bulbous honey fungus</name>
    <name type="synonym">Armillaria bulbosa</name>
    <dbReference type="NCBI Taxonomy" id="47427"/>
    <lineage>
        <taxon>Eukaryota</taxon>
        <taxon>Fungi</taxon>
        <taxon>Dikarya</taxon>
        <taxon>Basidiomycota</taxon>
        <taxon>Agaricomycotina</taxon>
        <taxon>Agaricomycetes</taxon>
        <taxon>Agaricomycetidae</taxon>
        <taxon>Agaricales</taxon>
        <taxon>Marasmiineae</taxon>
        <taxon>Physalacriaceae</taxon>
        <taxon>Armillaria</taxon>
    </lineage>
</organism>
<accession>A0A2H3D033</accession>
<sequence>MGSENSLACLSPDISTESSLTESPTATVIGLLLPEMEKEHKERPYIYINLTTPPGLPSSASVTRPISPTSTSPTCPSTPTIIDLLTPNHLPSNSPAALSTLTVLALRQDTSDIWDTVSSIPDLEALSAVAELAGNDKDTNNSHPCSLLSLSTSAAVSPPSPSPATDGNTSHSLAKPAINFTPVIDDQHLFDTDLASMLRAQHHLTAPDTPLLREETPRKKMLMSKSFTPATPTLIPTSIFKKPALAPNMSKKPLPLDPSAPMNQKKKTTPISLDEDDPFQRMGYQSPDDEYTPTSSKISSAAKTPTTKTVFNKSDPLRDIGMERINFIPTNTTPSLPLVPTSPSKSSLKVLLSIEGITDPIVTDFKSDLQAYLTWEHAWMSQKLADHAAPQATVPGDRFGPIDTKLDLENPLLAKLYWVVMEGINPETTDDISKASLMVSENVPNVVYATLDFIEEMKMAVKGVHQHKIKYH</sequence>
<dbReference type="STRING" id="47427.A0A2H3D033"/>
<feature type="region of interest" description="Disordered" evidence="1">
    <location>
        <begin position="1"/>
        <end position="21"/>
    </location>
</feature>
<dbReference type="EMBL" id="KZ293695">
    <property type="protein sequence ID" value="PBK84802.1"/>
    <property type="molecule type" value="Genomic_DNA"/>
</dbReference>
<proteinExistence type="predicted"/>
<evidence type="ECO:0000256" key="1">
    <source>
        <dbReference type="SAM" id="MobiDB-lite"/>
    </source>
</evidence>